<protein>
    <submittedName>
        <fullName evidence="2">Uncharacterized protein</fullName>
    </submittedName>
</protein>
<feature type="transmembrane region" description="Helical" evidence="1">
    <location>
        <begin position="83"/>
        <end position="110"/>
    </location>
</feature>
<accession>A0A345JPL8</accession>
<evidence type="ECO:0000313" key="2">
    <source>
        <dbReference type="EMBL" id="AXH29264.1"/>
    </source>
</evidence>
<feature type="transmembrane region" description="Helical" evidence="1">
    <location>
        <begin position="12"/>
        <end position="37"/>
    </location>
</feature>
<reference evidence="2 3" key="1">
    <citation type="submission" date="2017-07" db="EMBL/GenBank/DDBJ databases">
        <title>Complete genome sequences and comparative analysis of the novel pathogen Francisella opportunistica.</title>
        <authorList>
            <person name="Dietrich E.A."/>
            <person name="Kingry L.C."/>
            <person name="Petersen J.M."/>
        </authorList>
    </citation>
    <scope>NUCLEOTIDE SEQUENCE [LARGE SCALE GENOMIC DNA]</scope>
    <source>
        <strain evidence="2 3">14-2155</strain>
    </source>
</reference>
<feature type="transmembrane region" description="Helical" evidence="1">
    <location>
        <begin position="49"/>
        <end position="76"/>
    </location>
</feature>
<keyword evidence="1" id="KW-0472">Membrane</keyword>
<dbReference type="RefSeq" id="WP_071628559.1">
    <property type="nucleotide sequence ID" value="NZ_CP022375.1"/>
</dbReference>
<evidence type="ECO:0000313" key="3">
    <source>
        <dbReference type="Proteomes" id="UP000253862"/>
    </source>
</evidence>
<gene>
    <name evidence="2" type="ORF">CGC43_00995</name>
</gene>
<keyword evidence="1" id="KW-0812">Transmembrane</keyword>
<sequence>MKKAYVLIDYFLKVLFMVIFWLVAGVFIGYAAVYLMSPEYIYNALQSHGFVWISIYGAIKISAFVTIIFAVIFALFDQNKKLLIVPMIVSILVLYFIQHLVCTGILSYLAA</sequence>
<dbReference type="EMBL" id="CP022375">
    <property type="protein sequence ID" value="AXH29264.1"/>
    <property type="molecule type" value="Genomic_DNA"/>
</dbReference>
<dbReference type="AlphaFoldDB" id="A0A345JPL8"/>
<keyword evidence="3" id="KW-1185">Reference proteome</keyword>
<organism evidence="2 3">
    <name type="scientific">Francisella opportunistica</name>
    <dbReference type="NCBI Taxonomy" id="2016517"/>
    <lineage>
        <taxon>Bacteria</taxon>
        <taxon>Pseudomonadati</taxon>
        <taxon>Pseudomonadota</taxon>
        <taxon>Gammaproteobacteria</taxon>
        <taxon>Thiotrichales</taxon>
        <taxon>Francisellaceae</taxon>
        <taxon>Francisella</taxon>
    </lineage>
</organism>
<dbReference type="KEGG" id="foo:CGC45_00990"/>
<dbReference type="OrthoDB" id="5605719at2"/>
<keyword evidence="1" id="KW-1133">Transmembrane helix</keyword>
<evidence type="ECO:0000256" key="1">
    <source>
        <dbReference type="SAM" id="Phobius"/>
    </source>
</evidence>
<dbReference type="Proteomes" id="UP000253862">
    <property type="component" value="Chromosome"/>
</dbReference>
<name>A0A345JPL8_9GAMM</name>
<proteinExistence type="predicted"/>